<feature type="region of interest" description="Disordered" evidence="7">
    <location>
        <begin position="122"/>
        <end position="159"/>
    </location>
</feature>
<comment type="subcellular location">
    <subcellularLocation>
        <location evidence="1">Nucleus</location>
    </subcellularLocation>
</comment>
<dbReference type="GO" id="GO:0045944">
    <property type="term" value="P:positive regulation of transcription by RNA polymerase II"/>
    <property type="evidence" value="ECO:0007669"/>
    <property type="project" value="UniProtKB-ARBA"/>
</dbReference>
<dbReference type="SMART" id="SM00348">
    <property type="entry name" value="IRF"/>
    <property type="match status" value="1"/>
</dbReference>
<keyword evidence="5" id="KW-0804">Transcription</keyword>
<evidence type="ECO:0000256" key="7">
    <source>
        <dbReference type="SAM" id="MobiDB-lite"/>
    </source>
</evidence>
<dbReference type="InterPro" id="IPR036388">
    <property type="entry name" value="WH-like_DNA-bd_sf"/>
</dbReference>
<protein>
    <submittedName>
        <fullName evidence="9">Interferon-stimulated transcription factor 3, gamma 48kDa</fullName>
    </submittedName>
</protein>
<dbReference type="CDD" id="cd00103">
    <property type="entry name" value="IRF"/>
    <property type="match status" value="1"/>
</dbReference>
<dbReference type="PRINTS" id="PR00267">
    <property type="entry name" value="INTFRNREGFCT"/>
</dbReference>
<dbReference type="GO" id="GO:0002376">
    <property type="term" value="P:immune system process"/>
    <property type="evidence" value="ECO:0007669"/>
    <property type="project" value="TreeGrafter"/>
</dbReference>
<dbReference type="InterPro" id="IPR019471">
    <property type="entry name" value="Interferon_reg_factor-3"/>
</dbReference>
<keyword evidence="4" id="KW-0010">Activator</keyword>
<dbReference type="PANTHER" id="PTHR11949">
    <property type="entry name" value="INTERFERON REGULATORY FACTOR"/>
    <property type="match status" value="1"/>
</dbReference>
<evidence type="ECO:0000313" key="9">
    <source>
        <dbReference type="EMBL" id="JAC95317.1"/>
    </source>
</evidence>
<keyword evidence="6" id="KW-0539">Nucleus</keyword>
<dbReference type="InterPro" id="IPR008984">
    <property type="entry name" value="SMAD_FHA_dom_sf"/>
</dbReference>
<feature type="domain" description="IRF tryptophan pentad repeat" evidence="8">
    <location>
        <begin position="11"/>
        <end position="118"/>
    </location>
</feature>
<feature type="compositionally biased region" description="Basic residues" evidence="7">
    <location>
        <begin position="126"/>
        <end position="137"/>
    </location>
</feature>
<dbReference type="PROSITE" id="PS51507">
    <property type="entry name" value="IRF_2"/>
    <property type="match status" value="1"/>
</dbReference>
<dbReference type="EMBL" id="GBSI01001179">
    <property type="protein sequence ID" value="JAC95317.1"/>
    <property type="molecule type" value="Transcribed_RNA"/>
</dbReference>
<feature type="region of interest" description="Disordered" evidence="7">
    <location>
        <begin position="179"/>
        <end position="203"/>
    </location>
</feature>
<accession>A0A098LXX2</accession>
<dbReference type="InterPro" id="IPR036390">
    <property type="entry name" value="WH_DNA-bd_sf"/>
</dbReference>
<evidence type="ECO:0000256" key="5">
    <source>
        <dbReference type="ARBA" id="ARBA00023163"/>
    </source>
</evidence>
<dbReference type="SUPFAM" id="SSF49879">
    <property type="entry name" value="SMAD/FHA domain"/>
    <property type="match status" value="1"/>
</dbReference>
<name>A0A098LXX2_9SAUR</name>
<dbReference type="Gene3D" id="1.10.10.10">
    <property type="entry name" value="Winged helix-like DNA-binding domain superfamily/Winged helix DNA-binding domain"/>
    <property type="match status" value="1"/>
</dbReference>
<organism evidence="9">
    <name type="scientific">Hypsiglena sp. JMG-2014</name>
    <dbReference type="NCBI Taxonomy" id="1550645"/>
    <lineage>
        <taxon>Eukaryota</taxon>
        <taxon>Metazoa</taxon>
        <taxon>Chordata</taxon>
        <taxon>Craniata</taxon>
        <taxon>Vertebrata</taxon>
        <taxon>Euteleostomi</taxon>
        <taxon>Lepidosauria</taxon>
        <taxon>Squamata</taxon>
        <taxon>Bifurcata</taxon>
        <taxon>Unidentata</taxon>
        <taxon>Episquamata</taxon>
        <taxon>Toxicofera</taxon>
        <taxon>Serpentes</taxon>
        <taxon>Colubroidea</taxon>
        <taxon>Dipsadidae</taxon>
        <taxon>Hypsiglena</taxon>
    </lineage>
</organism>
<feature type="compositionally biased region" description="Polar residues" evidence="7">
    <location>
        <begin position="179"/>
        <end position="196"/>
    </location>
</feature>
<dbReference type="GO" id="GO:0000981">
    <property type="term" value="F:DNA-binding transcription factor activity, RNA polymerase II-specific"/>
    <property type="evidence" value="ECO:0007669"/>
    <property type="project" value="TreeGrafter"/>
</dbReference>
<sequence>MATSKRGIRSTRKLRDWTVEQVESGKYPGLVWDDPPAKTMFRIPWKHAGKQEFREEEDAGFFKAWAIYKGKYNPGENNPAIWKTRVRCALSKSPEFEEMPSRSRSDVTEPYKVYRLVPVLEQMMGKKGKTPKTKRGRRDNSSSPEQEPASPREEIQPPADSPILLQTAENPAPEAMVSHVSNAFNPPNYQNGQVSPQAAEPAPEVNQITLSLSTDPSPVVRAPTGPTEDFSLCMSVSYAGEQLCQYFLPEGEFLITSAPAPLNGPVNCMTRFVLPAPVKMADAPKQEIIQRLLEDLVKGIMVASNHEGIFIQCRGKVCVSWSGFLAPEGQIKLENDTYLHLFKPREFRSALEQHWQGLRPPPDPRVVLYMGDELERNGHPACKPIVIQMEQTFAFRLRSSGCSVE</sequence>
<keyword evidence="2" id="KW-0805">Transcription regulation</keyword>
<evidence type="ECO:0000256" key="6">
    <source>
        <dbReference type="ARBA" id="ARBA00023242"/>
    </source>
</evidence>
<dbReference type="Gene3D" id="2.60.200.10">
    <property type="match status" value="1"/>
</dbReference>
<evidence type="ECO:0000256" key="4">
    <source>
        <dbReference type="ARBA" id="ARBA00023159"/>
    </source>
</evidence>
<evidence type="ECO:0000259" key="8">
    <source>
        <dbReference type="PROSITE" id="PS51507"/>
    </source>
</evidence>
<dbReference type="Pfam" id="PF10401">
    <property type="entry name" value="IRF-3"/>
    <property type="match status" value="1"/>
</dbReference>
<dbReference type="GO" id="GO:0000978">
    <property type="term" value="F:RNA polymerase II cis-regulatory region sequence-specific DNA binding"/>
    <property type="evidence" value="ECO:0007669"/>
    <property type="project" value="TreeGrafter"/>
</dbReference>
<keyword evidence="3" id="KW-0238">DNA-binding</keyword>
<dbReference type="InterPro" id="IPR017855">
    <property type="entry name" value="SMAD-like_dom_sf"/>
</dbReference>
<proteinExistence type="predicted"/>
<reference evidence="9" key="1">
    <citation type="submission" date="2014-09" db="EMBL/GenBank/DDBJ databases">
        <title>RNA-seq and high-definition mass spectrometry reveal the complex and divergent venoms of two rear-fanged colubrid snakes.</title>
        <authorList>
            <person name="McGivern J.J."/>
            <person name="Wray K.P."/>
            <person name="Margres M.J."/>
            <person name="Couch M.E."/>
            <person name="Mackessy S.P."/>
            <person name="Rokyta D.R."/>
        </authorList>
    </citation>
    <scope>NUCLEOTIDE SEQUENCE</scope>
    <source>
        <tissue evidence="9">Venom gland</tissue>
    </source>
</reference>
<evidence type="ECO:0000256" key="1">
    <source>
        <dbReference type="ARBA" id="ARBA00004123"/>
    </source>
</evidence>
<dbReference type="SMART" id="SM01243">
    <property type="entry name" value="IRF-3"/>
    <property type="match status" value="1"/>
</dbReference>
<dbReference type="PANTHER" id="PTHR11949:SF26">
    <property type="entry name" value="INTERFERON REGULATORY FACTOR 9"/>
    <property type="match status" value="1"/>
</dbReference>
<dbReference type="FunFam" id="1.10.10.10:FF:000041">
    <property type="entry name" value="Interferon regulatory factor 4"/>
    <property type="match status" value="1"/>
</dbReference>
<evidence type="ECO:0000256" key="2">
    <source>
        <dbReference type="ARBA" id="ARBA00023015"/>
    </source>
</evidence>
<evidence type="ECO:0000256" key="3">
    <source>
        <dbReference type="ARBA" id="ARBA00023125"/>
    </source>
</evidence>
<dbReference type="SUPFAM" id="SSF46785">
    <property type="entry name" value="Winged helix' DNA-binding domain"/>
    <property type="match status" value="1"/>
</dbReference>
<dbReference type="Pfam" id="PF00605">
    <property type="entry name" value="IRF"/>
    <property type="match status" value="1"/>
</dbReference>
<dbReference type="AlphaFoldDB" id="A0A098LXX2"/>
<dbReference type="GO" id="GO:0005634">
    <property type="term" value="C:nucleus"/>
    <property type="evidence" value="ECO:0007669"/>
    <property type="project" value="UniProtKB-SubCell"/>
</dbReference>
<dbReference type="InterPro" id="IPR001346">
    <property type="entry name" value="Interferon_reg_fact_DNA-bd_dom"/>
</dbReference>